<protein>
    <submittedName>
        <fullName evidence="11">Response regulator</fullName>
    </submittedName>
</protein>
<dbReference type="AlphaFoldDB" id="A0A4Y6UZK0"/>
<keyword evidence="4" id="KW-0902">Two-component regulatory system</keyword>
<keyword evidence="3 8" id="KW-0597">Phosphoprotein</keyword>
<dbReference type="SUPFAM" id="SSF52172">
    <property type="entry name" value="CheY-like"/>
    <property type="match status" value="1"/>
</dbReference>
<dbReference type="Pfam" id="PF12833">
    <property type="entry name" value="HTH_18"/>
    <property type="match status" value="1"/>
</dbReference>
<dbReference type="Gene3D" id="1.10.10.60">
    <property type="entry name" value="Homeodomain-like"/>
    <property type="match status" value="2"/>
</dbReference>
<keyword evidence="5" id="KW-0805">Transcription regulation</keyword>
<reference evidence="11 12" key="1">
    <citation type="submission" date="2019-06" db="EMBL/GenBank/DDBJ databases">
        <title>Saccharibacillus brassicae sp. nov., an endophytic bacterium isolated from Chinese cabbage seeds (Brassica pekinensis).</title>
        <authorList>
            <person name="Jiang L."/>
            <person name="Lee J."/>
            <person name="Kim S.W."/>
        </authorList>
    </citation>
    <scope>NUCLEOTIDE SEQUENCE [LARGE SCALE GENOMIC DNA]</scope>
    <source>
        <strain evidence="12">KCTC 43072 / ATSA2</strain>
    </source>
</reference>
<evidence type="ECO:0000256" key="3">
    <source>
        <dbReference type="ARBA" id="ARBA00022553"/>
    </source>
</evidence>
<dbReference type="SMART" id="SM00342">
    <property type="entry name" value="HTH_ARAC"/>
    <property type="match status" value="1"/>
</dbReference>
<dbReference type="PANTHER" id="PTHR42713:SF3">
    <property type="entry name" value="TRANSCRIPTIONAL REGULATORY PROTEIN HPTR"/>
    <property type="match status" value="1"/>
</dbReference>
<dbReference type="InterPro" id="IPR011006">
    <property type="entry name" value="CheY-like_superfamily"/>
</dbReference>
<keyword evidence="2" id="KW-0963">Cytoplasm</keyword>
<dbReference type="OrthoDB" id="342399at2"/>
<keyword evidence="12" id="KW-1185">Reference proteome</keyword>
<evidence type="ECO:0000313" key="11">
    <source>
        <dbReference type="EMBL" id="QDH23163.1"/>
    </source>
</evidence>
<evidence type="ECO:0000313" key="12">
    <source>
        <dbReference type="Proteomes" id="UP000316968"/>
    </source>
</evidence>
<dbReference type="CDD" id="cd17536">
    <property type="entry name" value="REC_YesN-like"/>
    <property type="match status" value="1"/>
</dbReference>
<dbReference type="Gene3D" id="3.40.50.2300">
    <property type="match status" value="1"/>
</dbReference>
<proteinExistence type="predicted"/>
<dbReference type="KEGG" id="saca:FFV09_21245"/>
<feature type="domain" description="HTH araC/xylS-type" evidence="9">
    <location>
        <begin position="468"/>
        <end position="566"/>
    </location>
</feature>
<evidence type="ECO:0000259" key="9">
    <source>
        <dbReference type="PROSITE" id="PS01124"/>
    </source>
</evidence>
<dbReference type="SUPFAM" id="SSF46689">
    <property type="entry name" value="Homeodomain-like"/>
    <property type="match status" value="2"/>
</dbReference>
<sequence length="572" mass="61898">MPTRRILVAASRESSDSARPPIGKICSTNKEYAYKSALNCPTKRRCVHCRLRQLVTYWKKSEAQGETRMYKVIVADDEPLMLEGWKTMVDWTGAGYELCGAASDGEEALDLFGSVGPDLVVTDIRMPVLDGLELIRAIKNRPGAHARSVIVSGYAEFGYVQQALRFGADRYVLKPIVPEEIQVLLGDLFALLGRDRTDRASAAVLQAAAEEAEVMRLLQGGLPSGPGALGLASCAPLCVLLLEAPCAPTGGARALPRAALKRTAERLRAAGTPAWTFDDGRGRLGLLAACAPDALESDLRQLAASAAGTAVYVSGTGRGPDSLARLYAQAIALRERLHALGQGGVYRHDEAQIPGSVGFAECLAFAERILERVDGGEVDAVSCAVSDLFGLFGRLRVPGGWAQSVVRHLLGELLRREDSPAAASAPAAGRFDEEAGPAEAELLRRCTEAAERVRSKRPAGASGASPIAEAIDYMRQHYRDKLQLRDLAARCHLNPVYFGQQFKRATGYGFNDYVHRLRAEEARKLLRRTDMKIAEIAGALGYHDTEYFSAKFKAVTGDLPSLYRTRERGSAQ</sequence>
<dbReference type="PROSITE" id="PS50110">
    <property type="entry name" value="RESPONSE_REGULATORY"/>
    <property type="match status" value="1"/>
</dbReference>
<evidence type="ECO:0000256" key="6">
    <source>
        <dbReference type="ARBA" id="ARBA00023125"/>
    </source>
</evidence>
<dbReference type="PROSITE" id="PS01124">
    <property type="entry name" value="HTH_ARAC_FAMILY_2"/>
    <property type="match status" value="1"/>
</dbReference>
<evidence type="ECO:0000256" key="7">
    <source>
        <dbReference type="ARBA" id="ARBA00023163"/>
    </source>
</evidence>
<accession>A0A4Y6UZK0</accession>
<dbReference type="GO" id="GO:0043565">
    <property type="term" value="F:sequence-specific DNA binding"/>
    <property type="evidence" value="ECO:0007669"/>
    <property type="project" value="InterPro"/>
</dbReference>
<dbReference type="InterPro" id="IPR051552">
    <property type="entry name" value="HptR"/>
</dbReference>
<feature type="domain" description="Response regulatory" evidence="10">
    <location>
        <begin position="71"/>
        <end position="189"/>
    </location>
</feature>
<dbReference type="PANTHER" id="PTHR42713">
    <property type="entry name" value="HISTIDINE KINASE-RELATED"/>
    <property type="match status" value="1"/>
</dbReference>
<dbReference type="GO" id="GO:0005737">
    <property type="term" value="C:cytoplasm"/>
    <property type="evidence" value="ECO:0007669"/>
    <property type="project" value="UniProtKB-SubCell"/>
</dbReference>
<dbReference type="InterPro" id="IPR009057">
    <property type="entry name" value="Homeodomain-like_sf"/>
</dbReference>
<dbReference type="Proteomes" id="UP000316968">
    <property type="component" value="Chromosome"/>
</dbReference>
<dbReference type="InterPro" id="IPR001789">
    <property type="entry name" value="Sig_transdc_resp-reg_receiver"/>
</dbReference>
<dbReference type="EMBL" id="CP041217">
    <property type="protein sequence ID" value="QDH23163.1"/>
    <property type="molecule type" value="Genomic_DNA"/>
</dbReference>
<name>A0A4Y6UZK0_SACBS</name>
<evidence type="ECO:0000256" key="8">
    <source>
        <dbReference type="PROSITE-ProRule" id="PRU00169"/>
    </source>
</evidence>
<evidence type="ECO:0000256" key="1">
    <source>
        <dbReference type="ARBA" id="ARBA00004496"/>
    </source>
</evidence>
<dbReference type="Pfam" id="PF00072">
    <property type="entry name" value="Response_reg"/>
    <property type="match status" value="1"/>
</dbReference>
<keyword evidence="6" id="KW-0238">DNA-binding</keyword>
<dbReference type="GO" id="GO:0003700">
    <property type="term" value="F:DNA-binding transcription factor activity"/>
    <property type="evidence" value="ECO:0007669"/>
    <property type="project" value="InterPro"/>
</dbReference>
<feature type="modified residue" description="4-aspartylphosphate" evidence="8">
    <location>
        <position position="123"/>
    </location>
</feature>
<comment type="subcellular location">
    <subcellularLocation>
        <location evidence="1">Cytoplasm</location>
    </subcellularLocation>
</comment>
<dbReference type="GO" id="GO:0000160">
    <property type="term" value="P:phosphorelay signal transduction system"/>
    <property type="evidence" value="ECO:0007669"/>
    <property type="project" value="UniProtKB-KW"/>
</dbReference>
<keyword evidence="7" id="KW-0804">Transcription</keyword>
<dbReference type="SMART" id="SM00448">
    <property type="entry name" value="REC"/>
    <property type="match status" value="1"/>
</dbReference>
<evidence type="ECO:0000256" key="4">
    <source>
        <dbReference type="ARBA" id="ARBA00023012"/>
    </source>
</evidence>
<gene>
    <name evidence="11" type="ORF">FFV09_21245</name>
</gene>
<organism evidence="11 12">
    <name type="scientific">Saccharibacillus brassicae</name>
    <dbReference type="NCBI Taxonomy" id="2583377"/>
    <lineage>
        <taxon>Bacteria</taxon>
        <taxon>Bacillati</taxon>
        <taxon>Bacillota</taxon>
        <taxon>Bacilli</taxon>
        <taxon>Bacillales</taxon>
        <taxon>Paenibacillaceae</taxon>
        <taxon>Saccharibacillus</taxon>
    </lineage>
</organism>
<evidence type="ECO:0000259" key="10">
    <source>
        <dbReference type="PROSITE" id="PS50110"/>
    </source>
</evidence>
<evidence type="ECO:0000256" key="2">
    <source>
        <dbReference type="ARBA" id="ARBA00022490"/>
    </source>
</evidence>
<evidence type="ECO:0000256" key="5">
    <source>
        <dbReference type="ARBA" id="ARBA00023015"/>
    </source>
</evidence>
<dbReference type="InterPro" id="IPR018060">
    <property type="entry name" value="HTH_AraC"/>
</dbReference>